<evidence type="ECO:0000256" key="1">
    <source>
        <dbReference type="SAM" id="MobiDB-lite"/>
    </source>
</evidence>
<dbReference type="InterPro" id="IPR019362">
    <property type="entry name" value="MMADHC"/>
</dbReference>
<sequence length="203" mass="22893">MQPVCLSSTSTEPPHTKQGFKSVRKPRVEPLIPSTQRTFTHEATKLPYVLEYSAHACTKRFLRELAFVFPSVNTEGCLIVPTFQPCQYDLVAVGDDVAKEKDDKLESFYDWANRVCKHLHSKGYWADFTDPASGYPIFSERGPSYYPDVIGAELFLKYELVNTGCCQIMYHPVYGTKSYPATMFTTAPASELAAAIERISLRD</sequence>
<proteinExistence type="predicted"/>
<dbReference type="EMBL" id="MCFE01000511">
    <property type="protein sequence ID" value="ORX88659.1"/>
    <property type="molecule type" value="Genomic_DNA"/>
</dbReference>
<feature type="compositionally biased region" description="Polar residues" evidence="1">
    <location>
        <begin position="1"/>
        <end position="13"/>
    </location>
</feature>
<dbReference type="Proteomes" id="UP000193498">
    <property type="component" value="Unassembled WGS sequence"/>
</dbReference>
<protein>
    <recommendedName>
        <fullName evidence="4">Methylmalonic aciduria and homocystinuria type D protein</fullName>
    </recommendedName>
</protein>
<dbReference type="AlphaFoldDB" id="A0A1Y1XSD0"/>
<organism evidence="2 3">
    <name type="scientific">Basidiobolus meristosporus CBS 931.73</name>
    <dbReference type="NCBI Taxonomy" id="1314790"/>
    <lineage>
        <taxon>Eukaryota</taxon>
        <taxon>Fungi</taxon>
        <taxon>Fungi incertae sedis</taxon>
        <taxon>Zoopagomycota</taxon>
        <taxon>Entomophthoromycotina</taxon>
        <taxon>Basidiobolomycetes</taxon>
        <taxon>Basidiobolales</taxon>
        <taxon>Basidiobolaceae</taxon>
        <taxon>Basidiobolus</taxon>
    </lineage>
</organism>
<comment type="caution">
    <text evidence="2">The sequence shown here is derived from an EMBL/GenBank/DDBJ whole genome shotgun (WGS) entry which is preliminary data.</text>
</comment>
<evidence type="ECO:0000313" key="3">
    <source>
        <dbReference type="Proteomes" id="UP000193498"/>
    </source>
</evidence>
<feature type="region of interest" description="Disordered" evidence="1">
    <location>
        <begin position="1"/>
        <end position="22"/>
    </location>
</feature>
<dbReference type="STRING" id="1314790.A0A1Y1XSD0"/>
<dbReference type="PANTHER" id="PTHR13192">
    <property type="entry name" value="MY011 PROTEIN"/>
    <property type="match status" value="1"/>
</dbReference>
<dbReference type="InParanoid" id="A0A1Y1XSD0"/>
<evidence type="ECO:0008006" key="4">
    <source>
        <dbReference type="Google" id="ProtNLM"/>
    </source>
</evidence>
<dbReference type="OrthoDB" id="10263782at2759"/>
<dbReference type="Pfam" id="PF10229">
    <property type="entry name" value="MMADHC"/>
    <property type="match status" value="1"/>
</dbReference>
<evidence type="ECO:0000313" key="2">
    <source>
        <dbReference type="EMBL" id="ORX88659.1"/>
    </source>
</evidence>
<accession>A0A1Y1XSD0</accession>
<dbReference type="GO" id="GO:0009235">
    <property type="term" value="P:cobalamin metabolic process"/>
    <property type="evidence" value="ECO:0007669"/>
    <property type="project" value="InterPro"/>
</dbReference>
<dbReference type="PANTHER" id="PTHR13192:SF3">
    <property type="entry name" value="COBALAMIN TRAFFICKING PROTEIN CBLD"/>
    <property type="match status" value="1"/>
</dbReference>
<name>A0A1Y1XSD0_9FUNG</name>
<reference evidence="2 3" key="1">
    <citation type="submission" date="2016-07" db="EMBL/GenBank/DDBJ databases">
        <title>Pervasive Adenine N6-methylation of Active Genes in Fungi.</title>
        <authorList>
            <consortium name="DOE Joint Genome Institute"/>
            <person name="Mondo S.J."/>
            <person name="Dannebaum R.O."/>
            <person name="Kuo R.C."/>
            <person name="Labutti K."/>
            <person name="Haridas S."/>
            <person name="Kuo A."/>
            <person name="Salamov A."/>
            <person name="Ahrendt S.R."/>
            <person name="Lipzen A."/>
            <person name="Sullivan W."/>
            <person name="Andreopoulos W.B."/>
            <person name="Clum A."/>
            <person name="Lindquist E."/>
            <person name="Daum C."/>
            <person name="Ramamoorthy G.K."/>
            <person name="Gryganskyi A."/>
            <person name="Culley D."/>
            <person name="Magnuson J.K."/>
            <person name="James T.Y."/>
            <person name="O'Malley M.A."/>
            <person name="Stajich J.E."/>
            <person name="Spatafora J.W."/>
            <person name="Visel A."/>
            <person name="Grigoriev I.V."/>
        </authorList>
    </citation>
    <scope>NUCLEOTIDE SEQUENCE [LARGE SCALE GENOMIC DNA]</scope>
    <source>
        <strain evidence="2 3">CBS 931.73</strain>
    </source>
</reference>
<keyword evidence="3" id="KW-1185">Reference proteome</keyword>
<gene>
    <name evidence="2" type="ORF">K493DRAFT_306429</name>
</gene>